<dbReference type="Pfam" id="PF13459">
    <property type="entry name" value="Fer4_15"/>
    <property type="match status" value="1"/>
</dbReference>
<sequence>MRVHIELDQCEGHGQCATADAGLFLLNGDGYAARADIDIPAGADQAAAAGVAACPMSAISLLGA</sequence>
<comment type="cofactor">
    <cofactor evidence="1">
        <name>[3Fe-4S] cluster</name>
        <dbReference type="ChEBI" id="CHEBI:21137"/>
    </cofactor>
</comment>
<evidence type="ECO:0000256" key="3">
    <source>
        <dbReference type="ARBA" id="ARBA00022723"/>
    </source>
</evidence>
<evidence type="ECO:0000256" key="2">
    <source>
        <dbReference type="ARBA" id="ARBA00022448"/>
    </source>
</evidence>
<dbReference type="EMBL" id="QXGH01000009">
    <property type="protein sequence ID" value="RHW28586.1"/>
    <property type="molecule type" value="Genomic_DNA"/>
</dbReference>
<evidence type="ECO:0000256" key="5">
    <source>
        <dbReference type="ARBA" id="ARBA00023004"/>
    </source>
</evidence>
<comment type="caution">
    <text evidence="8">The sequence shown here is derived from an EMBL/GenBank/DDBJ whole genome shotgun (WGS) entry which is preliminary data.</text>
</comment>
<proteinExistence type="predicted"/>
<evidence type="ECO:0000256" key="7">
    <source>
        <dbReference type="ARBA" id="ARBA00023291"/>
    </source>
</evidence>
<accession>A0A417Y7Z5</accession>
<dbReference type="PANTHER" id="PTHR36923:SF3">
    <property type="entry name" value="FERREDOXIN"/>
    <property type="match status" value="1"/>
</dbReference>
<dbReference type="PANTHER" id="PTHR36923">
    <property type="entry name" value="FERREDOXIN"/>
    <property type="match status" value="1"/>
</dbReference>
<protein>
    <submittedName>
        <fullName evidence="8">Ferredoxin</fullName>
    </submittedName>
</protein>
<dbReference type="Gene3D" id="3.30.70.20">
    <property type="match status" value="1"/>
</dbReference>
<reference evidence="8 9" key="1">
    <citation type="submission" date="2018-09" db="EMBL/GenBank/DDBJ databases">
        <title>Genome sequencing of Nocardioides immobilis CCTCC AB 2017083 for comparison to Nocardioides silvaticus.</title>
        <authorList>
            <person name="Li C."/>
            <person name="Wang G."/>
        </authorList>
    </citation>
    <scope>NUCLEOTIDE SEQUENCE [LARGE SCALE GENOMIC DNA]</scope>
    <source>
        <strain evidence="8 9">CCTCC AB 2017083</strain>
    </source>
</reference>
<dbReference type="SUPFAM" id="SSF54862">
    <property type="entry name" value="4Fe-4S ferredoxins"/>
    <property type="match status" value="1"/>
</dbReference>
<dbReference type="Proteomes" id="UP000283644">
    <property type="component" value="Unassembled WGS sequence"/>
</dbReference>
<gene>
    <name evidence="8" type="ORF">D0Z08_01595</name>
</gene>
<dbReference type="GO" id="GO:0046872">
    <property type="term" value="F:metal ion binding"/>
    <property type="evidence" value="ECO:0007669"/>
    <property type="project" value="UniProtKB-KW"/>
</dbReference>
<keyword evidence="4" id="KW-0249">Electron transport</keyword>
<evidence type="ECO:0000256" key="4">
    <source>
        <dbReference type="ARBA" id="ARBA00022982"/>
    </source>
</evidence>
<dbReference type="GO" id="GO:0051538">
    <property type="term" value="F:3 iron, 4 sulfur cluster binding"/>
    <property type="evidence" value="ECO:0007669"/>
    <property type="project" value="UniProtKB-KW"/>
</dbReference>
<keyword evidence="7" id="KW-0003">3Fe-4S</keyword>
<name>A0A417Y7Z5_9ACTN</name>
<organism evidence="8 9">
    <name type="scientific">Nocardioides immobilis</name>
    <dbReference type="NCBI Taxonomy" id="2049295"/>
    <lineage>
        <taxon>Bacteria</taxon>
        <taxon>Bacillati</taxon>
        <taxon>Actinomycetota</taxon>
        <taxon>Actinomycetes</taxon>
        <taxon>Propionibacteriales</taxon>
        <taxon>Nocardioidaceae</taxon>
        <taxon>Nocardioides</taxon>
    </lineage>
</organism>
<dbReference type="RefSeq" id="WP_118921975.1">
    <property type="nucleotide sequence ID" value="NZ_QXGH01000009.1"/>
</dbReference>
<evidence type="ECO:0000256" key="1">
    <source>
        <dbReference type="ARBA" id="ARBA00001927"/>
    </source>
</evidence>
<evidence type="ECO:0000313" key="9">
    <source>
        <dbReference type="Proteomes" id="UP000283644"/>
    </source>
</evidence>
<keyword evidence="3" id="KW-0479">Metal-binding</keyword>
<evidence type="ECO:0000313" key="8">
    <source>
        <dbReference type="EMBL" id="RHW28586.1"/>
    </source>
</evidence>
<keyword evidence="2" id="KW-0813">Transport</keyword>
<dbReference type="InterPro" id="IPR051269">
    <property type="entry name" value="Fe-S_cluster_ET"/>
</dbReference>
<keyword evidence="6" id="KW-0411">Iron-sulfur</keyword>
<keyword evidence="9" id="KW-1185">Reference proteome</keyword>
<dbReference type="AlphaFoldDB" id="A0A417Y7Z5"/>
<evidence type="ECO:0000256" key="6">
    <source>
        <dbReference type="ARBA" id="ARBA00023014"/>
    </source>
</evidence>
<keyword evidence="5" id="KW-0408">Iron</keyword>
<dbReference type="OrthoDB" id="3215002at2"/>